<reference evidence="1 2" key="1">
    <citation type="submission" date="2020-12" db="EMBL/GenBank/DDBJ databases">
        <title>FDA dAtabase for Regulatory Grade micrObial Sequences (FDA-ARGOS): Supporting development and validation of Infectious Disease Dx tests.</title>
        <authorList>
            <person name="Sproer C."/>
            <person name="Gronow S."/>
            <person name="Severitt S."/>
            <person name="Schroder I."/>
            <person name="Tallon L."/>
            <person name="Sadzewicz L."/>
            <person name="Zhao X."/>
            <person name="Boylan J."/>
            <person name="Ott S."/>
            <person name="Bowen H."/>
            <person name="Vavikolanu K."/>
            <person name="Mehta A."/>
            <person name="Aluvathingal J."/>
            <person name="Nadendla S."/>
            <person name="Lowell S."/>
            <person name="Myers T."/>
            <person name="Yan Y."/>
            <person name="Sichtig H."/>
        </authorList>
    </citation>
    <scope>NUCLEOTIDE SEQUENCE [LARGE SCALE GENOMIC DNA]</scope>
    <source>
        <strain evidence="1 2">FDAARGOS_869</strain>
    </source>
</reference>
<sequence>MTNPQSTDLDELDFDEVDFDAMLGDLADMSVIGGFDSENDDSCQGGACKI</sequence>
<keyword evidence="2" id="KW-1185">Reference proteome</keyword>
<gene>
    <name evidence="1" type="ORF">I6G26_01435</name>
</gene>
<evidence type="ECO:0008006" key="3">
    <source>
        <dbReference type="Google" id="ProtNLM"/>
    </source>
</evidence>
<dbReference type="RefSeq" id="WP_158512501.1">
    <property type="nucleotide sequence ID" value="NZ_CP065728.1"/>
</dbReference>
<evidence type="ECO:0000313" key="1">
    <source>
        <dbReference type="EMBL" id="QPT44736.1"/>
    </source>
</evidence>
<evidence type="ECO:0000313" key="2">
    <source>
        <dbReference type="Proteomes" id="UP000594834"/>
    </source>
</evidence>
<dbReference type="EMBL" id="CP065728">
    <property type="protein sequence ID" value="QPT44736.1"/>
    <property type="molecule type" value="Genomic_DNA"/>
</dbReference>
<accession>A0A7T3F239</accession>
<dbReference type="Proteomes" id="UP000594834">
    <property type="component" value="Chromosome"/>
</dbReference>
<organism evidence="1 2">
    <name type="scientific">Moraxella nonliquefaciens</name>
    <dbReference type="NCBI Taxonomy" id="478"/>
    <lineage>
        <taxon>Bacteria</taxon>
        <taxon>Pseudomonadati</taxon>
        <taxon>Pseudomonadota</taxon>
        <taxon>Gammaproteobacteria</taxon>
        <taxon>Moraxellales</taxon>
        <taxon>Moraxellaceae</taxon>
        <taxon>Moraxella</taxon>
    </lineage>
</organism>
<protein>
    <recommendedName>
        <fullName evidence="3">FxLD family lantipeptide</fullName>
    </recommendedName>
</protein>
<name>A0A7T3F239_MORNO</name>
<proteinExistence type="predicted"/>